<keyword evidence="8" id="KW-0902">Two-component regulatory system</keyword>
<dbReference type="InterPro" id="IPR004358">
    <property type="entry name" value="Sig_transdc_His_kin-like_C"/>
</dbReference>
<dbReference type="CDD" id="cd00075">
    <property type="entry name" value="HATPase"/>
    <property type="match status" value="1"/>
</dbReference>
<feature type="domain" description="Histidine kinase" evidence="10">
    <location>
        <begin position="241"/>
        <end position="459"/>
    </location>
</feature>
<dbReference type="GO" id="GO:0016301">
    <property type="term" value="F:kinase activity"/>
    <property type="evidence" value="ECO:0007669"/>
    <property type="project" value="UniProtKB-KW"/>
</dbReference>
<keyword evidence="7" id="KW-0067">ATP-binding</keyword>
<dbReference type="CDD" id="cd00082">
    <property type="entry name" value="HisKA"/>
    <property type="match status" value="1"/>
</dbReference>
<dbReference type="Proteomes" id="UP001374803">
    <property type="component" value="Chromosome"/>
</dbReference>
<evidence type="ECO:0000256" key="1">
    <source>
        <dbReference type="ARBA" id="ARBA00000085"/>
    </source>
</evidence>
<protein>
    <recommendedName>
        <fullName evidence="2">histidine kinase</fullName>
        <ecNumber evidence="2">2.7.13.3</ecNumber>
    </recommendedName>
</protein>
<dbReference type="RefSeq" id="WP_394833862.1">
    <property type="nucleotide sequence ID" value="NZ_CP089929.1"/>
</dbReference>
<evidence type="ECO:0000313" key="11">
    <source>
        <dbReference type="EMBL" id="WXB04225.1"/>
    </source>
</evidence>
<evidence type="ECO:0000256" key="2">
    <source>
        <dbReference type="ARBA" id="ARBA00012438"/>
    </source>
</evidence>
<keyword evidence="4" id="KW-0808">Transferase</keyword>
<keyword evidence="9" id="KW-1133">Transmembrane helix</keyword>
<dbReference type="InterPro" id="IPR050351">
    <property type="entry name" value="BphY/WalK/GraS-like"/>
</dbReference>
<dbReference type="PROSITE" id="PS50109">
    <property type="entry name" value="HIS_KIN"/>
    <property type="match status" value="1"/>
</dbReference>
<dbReference type="Pfam" id="PF02518">
    <property type="entry name" value="HATPase_c"/>
    <property type="match status" value="1"/>
</dbReference>
<accession>A0ABZ2L1M3</accession>
<dbReference type="InterPro" id="IPR003594">
    <property type="entry name" value="HATPase_dom"/>
</dbReference>
<dbReference type="InterPro" id="IPR036890">
    <property type="entry name" value="HATPase_C_sf"/>
</dbReference>
<keyword evidence="12" id="KW-1185">Reference proteome</keyword>
<keyword evidence="3" id="KW-0597">Phosphoprotein</keyword>
<evidence type="ECO:0000256" key="5">
    <source>
        <dbReference type="ARBA" id="ARBA00022741"/>
    </source>
</evidence>
<dbReference type="Pfam" id="PF00512">
    <property type="entry name" value="HisKA"/>
    <property type="match status" value="1"/>
</dbReference>
<feature type="transmembrane region" description="Helical" evidence="9">
    <location>
        <begin position="197"/>
        <end position="218"/>
    </location>
</feature>
<proteinExistence type="predicted"/>
<keyword evidence="6 11" id="KW-0418">Kinase</keyword>
<dbReference type="Gene3D" id="3.30.565.10">
    <property type="entry name" value="Histidine kinase-like ATPase, C-terminal domain"/>
    <property type="match status" value="1"/>
</dbReference>
<keyword evidence="9" id="KW-0812">Transmembrane</keyword>
<dbReference type="InterPro" id="IPR036097">
    <property type="entry name" value="HisK_dim/P_sf"/>
</dbReference>
<evidence type="ECO:0000256" key="8">
    <source>
        <dbReference type="ARBA" id="ARBA00023012"/>
    </source>
</evidence>
<keyword evidence="9" id="KW-0472">Membrane</keyword>
<organism evidence="11 12">
    <name type="scientific">Pendulispora rubella</name>
    <dbReference type="NCBI Taxonomy" id="2741070"/>
    <lineage>
        <taxon>Bacteria</taxon>
        <taxon>Pseudomonadati</taxon>
        <taxon>Myxococcota</taxon>
        <taxon>Myxococcia</taxon>
        <taxon>Myxococcales</taxon>
        <taxon>Sorangiineae</taxon>
        <taxon>Pendulisporaceae</taxon>
        <taxon>Pendulispora</taxon>
    </lineage>
</organism>
<comment type="catalytic activity">
    <reaction evidence="1">
        <text>ATP + protein L-histidine = ADP + protein N-phospho-L-histidine.</text>
        <dbReference type="EC" id="2.7.13.3"/>
    </reaction>
</comment>
<feature type="transmembrane region" description="Helical" evidence="9">
    <location>
        <begin position="20"/>
        <end position="40"/>
    </location>
</feature>
<dbReference type="SUPFAM" id="SSF47384">
    <property type="entry name" value="Homodimeric domain of signal transducing histidine kinase"/>
    <property type="match status" value="1"/>
</dbReference>
<dbReference type="PANTHER" id="PTHR42878">
    <property type="entry name" value="TWO-COMPONENT HISTIDINE KINASE"/>
    <property type="match status" value="1"/>
</dbReference>
<dbReference type="Gene3D" id="1.10.287.130">
    <property type="match status" value="1"/>
</dbReference>
<evidence type="ECO:0000259" key="10">
    <source>
        <dbReference type="PROSITE" id="PS50109"/>
    </source>
</evidence>
<evidence type="ECO:0000256" key="6">
    <source>
        <dbReference type="ARBA" id="ARBA00022777"/>
    </source>
</evidence>
<evidence type="ECO:0000256" key="4">
    <source>
        <dbReference type="ARBA" id="ARBA00022679"/>
    </source>
</evidence>
<dbReference type="PROSITE" id="PS51257">
    <property type="entry name" value="PROKAR_LIPOPROTEIN"/>
    <property type="match status" value="1"/>
</dbReference>
<evidence type="ECO:0000256" key="3">
    <source>
        <dbReference type="ARBA" id="ARBA00022553"/>
    </source>
</evidence>
<keyword evidence="5" id="KW-0547">Nucleotide-binding</keyword>
<dbReference type="EC" id="2.7.13.3" evidence="2"/>
<evidence type="ECO:0000256" key="9">
    <source>
        <dbReference type="SAM" id="Phobius"/>
    </source>
</evidence>
<evidence type="ECO:0000256" key="7">
    <source>
        <dbReference type="ARBA" id="ARBA00022840"/>
    </source>
</evidence>
<evidence type="ECO:0000313" key="12">
    <source>
        <dbReference type="Proteomes" id="UP001374803"/>
    </source>
</evidence>
<reference evidence="11" key="1">
    <citation type="submission" date="2021-12" db="EMBL/GenBank/DDBJ databases">
        <title>Discovery of the Pendulisporaceae a myxobacterial family with distinct sporulation behavior and unique specialized metabolism.</title>
        <authorList>
            <person name="Garcia R."/>
            <person name="Popoff A."/>
            <person name="Bader C.D."/>
            <person name="Loehr J."/>
            <person name="Walesch S."/>
            <person name="Walt C."/>
            <person name="Boldt J."/>
            <person name="Bunk B."/>
            <person name="Haeckl F.J.F.P.J."/>
            <person name="Gunesch A.P."/>
            <person name="Birkelbach J."/>
            <person name="Nuebel U."/>
            <person name="Pietschmann T."/>
            <person name="Bach T."/>
            <person name="Mueller R."/>
        </authorList>
    </citation>
    <scope>NUCLEOTIDE SEQUENCE</scope>
    <source>
        <strain evidence="11">MSr11367</strain>
    </source>
</reference>
<gene>
    <name evidence="11" type="ORF">LVJ94_45890</name>
</gene>
<dbReference type="SUPFAM" id="SSF55874">
    <property type="entry name" value="ATPase domain of HSP90 chaperone/DNA topoisomerase II/histidine kinase"/>
    <property type="match status" value="1"/>
</dbReference>
<dbReference type="SMART" id="SM00388">
    <property type="entry name" value="HisKA"/>
    <property type="match status" value="1"/>
</dbReference>
<dbReference type="InterPro" id="IPR003661">
    <property type="entry name" value="HisK_dim/P_dom"/>
</dbReference>
<dbReference type="PRINTS" id="PR00344">
    <property type="entry name" value="BCTRLSENSOR"/>
</dbReference>
<dbReference type="InterPro" id="IPR005467">
    <property type="entry name" value="His_kinase_dom"/>
</dbReference>
<dbReference type="SMART" id="SM00387">
    <property type="entry name" value="HATPase_c"/>
    <property type="match status" value="1"/>
</dbReference>
<dbReference type="PANTHER" id="PTHR42878:SF7">
    <property type="entry name" value="SENSOR HISTIDINE KINASE GLRK"/>
    <property type="match status" value="1"/>
</dbReference>
<name>A0ABZ2L1M3_9BACT</name>
<sequence>MGPVQRVGDRGALGWTSRYSVLVLASFAIVVACFGASTLYSDLRLQNVAVQSEDLSHNSLPSVVHLAEIRTTLHDLDEVTEDALSPPHRGSVPIERTLASLRKSRTLYEAIPSYKGERLMWQPIRVGLEAIEKHAEALAAKLHTGEADTSFLRTARSDLREEVGRVDAALRQLVEFNAVQGSMVTSQLDDERRRIRLVGFTLDGVSLVVSIALAVLAARAVKKYTGLVERRAEELESFANRVAHDVRGPLTPALGALEIARKKLTDEHELAPVLDRGVRSVRLVESIVDGLLAFARAGAQPEAGAYADFRGAVEEVISECQAYAAARKVDLRAEPVPDVAVRCAPGLLASVLSNLVRNAIKYIGDGKEGNLGPAEVLVQVIMQGDIVRCEVVDNGPGIPPAMQRAIFLPHVRLDRRANGLGLGLATVDRVVRAHGGQVGVLPNPKGQGSVFWFELPQATDLAMVR</sequence>
<dbReference type="EMBL" id="CP089983">
    <property type="protein sequence ID" value="WXB04225.1"/>
    <property type="molecule type" value="Genomic_DNA"/>
</dbReference>